<dbReference type="RefSeq" id="WP_337320025.1">
    <property type="nucleotide sequence ID" value="NZ_JBBDGN010000008.1"/>
</dbReference>
<proteinExistence type="predicted"/>
<gene>
    <name evidence="2" type="ORF">WDU93_09740</name>
</gene>
<sequence length="208" mass="22956">MNTDPLDALLSDSAPPSRELTTADVRTMLRESRIASAPPRRRRRILAFSAIGATVLAGAAGTAAANSSWIWADGHNPEWSYTYTAPTWGQCELRYGNLDTYNFWERAEVERIMDELFADPDLAATAAPLVAEYEEWWQQQALKDPALGEDPRKEDLIAWFANDAAVMDLIHEALLDNGYSPAEQQGVSGSTSQVHCDREDWGGPEDAG</sequence>
<protein>
    <submittedName>
        <fullName evidence="2">Uncharacterized protein</fullName>
    </submittedName>
</protein>
<keyword evidence="3" id="KW-1185">Reference proteome</keyword>
<feature type="region of interest" description="Disordered" evidence="1">
    <location>
        <begin position="180"/>
        <end position="208"/>
    </location>
</feature>
<accession>A0ABU8LN05</accession>
<evidence type="ECO:0000313" key="3">
    <source>
        <dbReference type="Proteomes" id="UP001366085"/>
    </source>
</evidence>
<reference evidence="2 3" key="1">
    <citation type="submission" date="2024-02" db="EMBL/GenBank/DDBJ databases">
        <authorList>
            <person name="Saticioglu I.B."/>
        </authorList>
    </citation>
    <scope>NUCLEOTIDE SEQUENCE [LARGE SCALE GENOMIC DNA]</scope>
    <source>
        <strain evidence="2 3">Mu-43</strain>
    </source>
</reference>
<evidence type="ECO:0000313" key="2">
    <source>
        <dbReference type="EMBL" id="MEJ1091976.1"/>
    </source>
</evidence>
<dbReference type="EMBL" id="JBBDGN010000008">
    <property type="protein sequence ID" value="MEJ1091976.1"/>
    <property type="molecule type" value="Genomic_DNA"/>
</dbReference>
<evidence type="ECO:0000256" key="1">
    <source>
        <dbReference type="SAM" id="MobiDB-lite"/>
    </source>
</evidence>
<dbReference type="Proteomes" id="UP001366085">
    <property type="component" value="Unassembled WGS sequence"/>
</dbReference>
<organism evidence="2 3">
    <name type="scientific">Microbacterium istanbulense</name>
    <dbReference type="NCBI Taxonomy" id="3122049"/>
    <lineage>
        <taxon>Bacteria</taxon>
        <taxon>Bacillati</taxon>
        <taxon>Actinomycetota</taxon>
        <taxon>Actinomycetes</taxon>
        <taxon>Micrococcales</taxon>
        <taxon>Microbacteriaceae</taxon>
        <taxon>Microbacterium</taxon>
    </lineage>
</organism>
<feature type="compositionally biased region" description="Polar residues" evidence="1">
    <location>
        <begin position="182"/>
        <end position="194"/>
    </location>
</feature>
<comment type="caution">
    <text evidence="2">The sequence shown here is derived from an EMBL/GenBank/DDBJ whole genome shotgun (WGS) entry which is preliminary data.</text>
</comment>
<name>A0ABU8LN05_9MICO</name>